<name>A0A0F9RS75_9ZZZZ</name>
<evidence type="ECO:0000313" key="1">
    <source>
        <dbReference type="EMBL" id="KKN59280.1"/>
    </source>
</evidence>
<accession>A0A0F9RS75</accession>
<reference evidence="1" key="1">
    <citation type="journal article" date="2015" name="Nature">
        <title>Complex archaea that bridge the gap between prokaryotes and eukaryotes.</title>
        <authorList>
            <person name="Spang A."/>
            <person name="Saw J.H."/>
            <person name="Jorgensen S.L."/>
            <person name="Zaremba-Niedzwiedzka K."/>
            <person name="Martijn J."/>
            <person name="Lind A.E."/>
            <person name="van Eijk R."/>
            <person name="Schleper C."/>
            <person name="Guy L."/>
            <person name="Ettema T.J."/>
        </authorList>
    </citation>
    <scope>NUCLEOTIDE SEQUENCE</scope>
</reference>
<sequence>MTALTLIIASNVPTLNRQAERLDAIEINVNIIKKGVKNEQGFRMGRRT</sequence>
<dbReference type="AlphaFoldDB" id="A0A0F9RS75"/>
<protein>
    <submittedName>
        <fullName evidence="1">Uncharacterized protein</fullName>
    </submittedName>
</protein>
<organism evidence="1">
    <name type="scientific">marine sediment metagenome</name>
    <dbReference type="NCBI Taxonomy" id="412755"/>
    <lineage>
        <taxon>unclassified sequences</taxon>
        <taxon>metagenomes</taxon>
        <taxon>ecological metagenomes</taxon>
    </lineage>
</organism>
<gene>
    <name evidence="1" type="ORF">LCGC14_0543790</name>
</gene>
<dbReference type="EMBL" id="LAZR01000732">
    <property type="protein sequence ID" value="KKN59280.1"/>
    <property type="molecule type" value="Genomic_DNA"/>
</dbReference>
<proteinExistence type="predicted"/>
<comment type="caution">
    <text evidence="1">The sequence shown here is derived from an EMBL/GenBank/DDBJ whole genome shotgun (WGS) entry which is preliminary data.</text>
</comment>